<dbReference type="AlphaFoldDB" id="A0A699ZUX4"/>
<evidence type="ECO:0000313" key="2">
    <source>
        <dbReference type="EMBL" id="GFH26493.1"/>
    </source>
</evidence>
<proteinExistence type="predicted"/>
<keyword evidence="3" id="KW-1185">Reference proteome</keyword>
<gene>
    <name evidence="2" type="ORF">HaLaN_24654</name>
</gene>
<feature type="non-terminal residue" evidence="2">
    <location>
        <position position="1"/>
    </location>
</feature>
<feature type="non-terminal residue" evidence="2">
    <location>
        <position position="222"/>
    </location>
</feature>
<evidence type="ECO:0000313" key="3">
    <source>
        <dbReference type="Proteomes" id="UP000485058"/>
    </source>
</evidence>
<feature type="compositionally biased region" description="Basic and acidic residues" evidence="1">
    <location>
        <begin position="151"/>
        <end position="161"/>
    </location>
</feature>
<name>A0A699ZUX4_HAELA</name>
<dbReference type="EMBL" id="BLLF01003146">
    <property type="protein sequence ID" value="GFH26493.1"/>
    <property type="molecule type" value="Genomic_DNA"/>
</dbReference>
<reference evidence="2 3" key="1">
    <citation type="submission" date="2020-02" db="EMBL/GenBank/DDBJ databases">
        <title>Draft genome sequence of Haematococcus lacustris strain NIES-144.</title>
        <authorList>
            <person name="Morimoto D."/>
            <person name="Nakagawa S."/>
            <person name="Yoshida T."/>
            <person name="Sawayama S."/>
        </authorList>
    </citation>
    <scope>NUCLEOTIDE SEQUENCE [LARGE SCALE GENOMIC DNA]</scope>
    <source>
        <strain evidence="2 3">NIES-144</strain>
    </source>
</reference>
<feature type="region of interest" description="Disordered" evidence="1">
    <location>
        <begin position="125"/>
        <end position="222"/>
    </location>
</feature>
<evidence type="ECO:0000256" key="1">
    <source>
        <dbReference type="SAM" id="MobiDB-lite"/>
    </source>
</evidence>
<feature type="compositionally biased region" description="Basic residues" evidence="1">
    <location>
        <begin position="198"/>
        <end position="208"/>
    </location>
</feature>
<accession>A0A699ZUX4</accession>
<feature type="compositionally biased region" description="Acidic residues" evidence="1">
    <location>
        <begin position="162"/>
        <end position="180"/>
    </location>
</feature>
<feature type="region of interest" description="Disordered" evidence="1">
    <location>
        <begin position="93"/>
        <end position="113"/>
    </location>
</feature>
<dbReference type="Proteomes" id="UP000485058">
    <property type="component" value="Unassembled WGS sequence"/>
</dbReference>
<feature type="compositionally biased region" description="Low complexity" evidence="1">
    <location>
        <begin position="125"/>
        <end position="144"/>
    </location>
</feature>
<comment type="caution">
    <text evidence="2">The sequence shown here is derived from an EMBL/GenBank/DDBJ whole genome shotgun (WGS) entry which is preliminary data.</text>
</comment>
<organism evidence="2 3">
    <name type="scientific">Haematococcus lacustris</name>
    <name type="common">Green alga</name>
    <name type="synonym">Haematococcus pluvialis</name>
    <dbReference type="NCBI Taxonomy" id="44745"/>
    <lineage>
        <taxon>Eukaryota</taxon>
        <taxon>Viridiplantae</taxon>
        <taxon>Chlorophyta</taxon>
        <taxon>core chlorophytes</taxon>
        <taxon>Chlorophyceae</taxon>
        <taxon>CS clade</taxon>
        <taxon>Chlamydomonadales</taxon>
        <taxon>Haematococcaceae</taxon>
        <taxon>Haematococcus</taxon>
    </lineage>
</organism>
<sequence>MAVNVTVLDEFDGVIESFDVSDYPSAEALSQHLMSLHLNKVEIASDEQVTYTGMMEPGKVQALARLLNNKKQDTAWFTVCASMKCGTFKQKKDCVEAPSPPQPPSRGQLPVSPRLHRYGGQVMRGIGASAGSSAGKAPMPASKAVTPPARTGHEDSLRDSVDEGQEEERSEVSDEEEDDEPRAKRAAAGAGAGSLGKRPARITLRGHARGLVAASPRKHGQT</sequence>
<protein>
    <submittedName>
        <fullName evidence="2">Uncharacterized protein</fullName>
    </submittedName>
</protein>